<dbReference type="Proteomes" id="UP000829447">
    <property type="component" value="Linkage Group LG13"/>
</dbReference>
<name>A0ACC5X211_PANGG</name>
<accession>A0ACC5X211</accession>
<protein>
    <submittedName>
        <fullName evidence="1">Uncharacterized protein</fullName>
    </submittedName>
</protein>
<keyword evidence="2" id="KW-1185">Reference proteome</keyword>
<comment type="caution">
    <text evidence="1">The sequence shown here is derived from an EMBL/GenBank/DDBJ whole genome shotgun (WGS) entry which is preliminary data.</text>
</comment>
<evidence type="ECO:0000313" key="1">
    <source>
        <dbReference type="EMBL" id="MCI4385292.1"/>
    </source>
</evidence>
<dbReference type="EMBL" id="CM040466">
    <property type="protein sequence ID" value="MCI4385292.1"/>
    <property type="molecule type" value="Genomic_DNA"/>
</dbReference>
<evidence type="ECO:0000313" key="2">
    <source>
        <dbReference type="Proteomes" id="UP000829447"/>
    </source>
</evidence>
<organism evidence="1 2">
    <name type="scientific">Pangasianodon gigas</name>
    <name type="common">Mekong giant catfish</name>
    <name type="synonym">Pangasius gigas</name>
    <dbReference type="NCBI Taxonomy" id="30993"/>
    <lineage>
        <taxon>Eukaryota</taxon>
        <taxon>Metazoa</taxon>
        <taxon>Chordata</taxon>
        <taxon>Craniata</taxon>
        <taxon>Vertebrata</taxon>
        <taxon>Euteleostomi</taxon>
        <taxon>Actinopterygii</taxon>
        <taxon>Neopterygii</taxon>
        <taxon>Teleostei</taxon>
        <taxon>Ostariophysi</taxon>
        <taxon>Siluriformes</taxon>
        <taxon>Pangasiidae</taxon>
        <taxon>Pangasianodon</taxon>
    </lineage>
</organism>
<proteinExistence type="predicted"/>
<gene>
    <name evidence="1" type="ORF">PGIGA_G00048720</name>
</gene>
<sequence>MLEVLDRALATIEIGRGEQLEYPKVVPTHRPVPPYHRDRRPPHRPVYGTPKDEPMPTEPDPAAPTIKAAKPRLAGCALHTAPPPCTPTIQVKINGRPTSTLLDTGSTFTLARPSRQPKSQPEEGTLMTRLARVLHCIDHMQAVHEKRRKARRPRVRQDHMAQRHGDTRATSVRPAPAPLIPLPIIGVPFEQVGMDLVGPLPKSAQGHKYILVIMDYTTRYPVAVPLRKATSRNIARELLLLFSRVRIMVDLCRLLQVKHLRMSVYHPQTDGLVERVNQTLKRMLKRVVDKEGRNWDLLLPYVFFAFRETPQASTGFTPFELLFGRRPLGLLDVAREALEEQPSPFHSLVDYIQDMQCTEHCCTSIIST</sequence>
<reference evidence="1 2" key="1">
    <citation type="journal article" date="2022" name="bioRxiv">
        <title>An ancient truncated duplication of the anti-Mullerian hormone receptor type 2 gene is a potential conserved master sex determinant in the Pangasiidae catfish family.</title>
        <authorList>
            <person name="Wen M."/>
            <person name="Pan Q."/>
            <person name="Jouanno E."/>
            <person name="Montfort J."/>
            <person name="Zahm M."/>
            <person name="Cabau C."/>
            <person name="Klopp C."/>
            <person name="Iampietro C."/>
            <person name="Roques C."/>
            <person name="Bouchez O."/>
            <person name="Castinel A."/>
            <person name="Donnadieu C."/>
            <person name="Parrinello H."/>
            <person name="Poncet C."/>
            <person name="Belmonte E."/>
            <person name="Gautier V."/>
            <person name="Avarre J.-C."/>
            <person name="Dugue R."/>
            <person name="Gustiano R."/>
            <person name="Ha T.T.T."/>
            <person name="Campet M."/>
            <person name="Sriphairoj K."/>
            <person name="Ribolli J."/>
            <person name="de Almeida F.L."/>
            <person name="Desvignes T."/>
            <person name="Postlethwait J.H."/>
            <person name="Bucao C.F."/>
            <person name="Robinson-Rechavi M."/>
            <person name="Bobe J."/>
            <person name="Herpin A."/>
            <person name="Guiguen Y."/>
        </authorList>
    </citation>
    <scope>NUCLEOTIDE SEQUENCE [LARGE SCALE GENOMIC DNA]</scope>
    <source>
        <strain evidence="1">YG-Dec2019</strain>
    </source>
</reference>